<keyword evidence="1" id="KW-0732">Signal</keyword>
<sequence length="659" mass="72578">MYLLLGQLVYTSFAGKGFKTVCSPQVSPEIQQAFLQHVVSQHWDSYNPPEPKYRAAYIYQIDSEQTLFGWLYNDGVDELGRGNVPYFICYYISEPLFDFQLANIFTCLERGPVTILDRHQPRAYIKTKVLSNLWDYQPAKAGVSTPLYLRQQSYTDLRQGNLLELFVPIDAQESAVDFPERTYEQQMAHLSIYTSYAIDGLGLEPGHVITADAATIAVDPIASKSQSKPKLPLYQFYKQTLGKDRESKSLIQNGSTNLLSKYKKNSTASRDRHSMSANTNSGRLALAGNNFSPVDLKPVALGQTVDRNAERLTWGYKNSQLWLKVGILASAVALGFSLYGLMHSGMSNTDSQVYVASQVKRDRNYKALAAVPNVPLGTFRYGGSTTFAPLRSPTTVATIAQAQPQFELLYTDPYQNRHGSTVGIQMLLTGKLSFAQSSRPIRAAELRQAQQLGFTLEQIPVAIDGIALYANPQVAVTGLTLSQVKDIFTGKIVNWKQLGGSDLPIVPISRDPQVSGTANFLQEKVLAEENFGSNVRLVNTTTDAIRTVAKTPGGISYATASEAVRQQSIDPISLATISPLPLAASNGGFVSPFDLQRKNVANTTAFANGTYPLTRRLYIIVKRDGSVDERAGIAYTNLLFSEEGQQLVEQAGFAPLRLR</sequence>
<dbReference type="SUPFAM" id="SSF53850">
    <property type="entry name" value="Periplasmic binding protein-like II"/>
    <property type="match status" value="1"/>
</dbReference>
<gene>
    <name evidence="3" type="ORF">DSM107010_27950</name>
</gene>
<reference evidence="3 4" key="1">
    <citation type="journal article" date="2019" name="Genome Biol. Evol.">
        <title>Day and night: Metabolic profiles and evolutionary relationships of six axenic non-marine cyanobacteria.</title>
        <authorList>
            <person name="Will S.E."/>
            <person name="Henke P."/>
            <person name="Boedeker C."/>
            <person name="Huang S."/>
            <person name="Brinkmann H."/>
            <person name="Rohde M."/>
            <person name="Jarek M."/>
            <person name="Friedl T."/>
            <person name="Seufert S."/>
            <person name="Schumacher M."/>
            <person name="Overmann J."/>
            <person name="Neumann-Schaal M."/>
            <person name="Petersen J."/>
        </authorList>
    </citation>
    <scope>NUCLEOTIDE SEQUENCE [LARGE SCALE GENOMIC DNA]</scope>
    <source>
        <strain evidence="3 4">SAG 39.79</strain>
    </source>
</reference>
<feature type="domain" description="PBP" evidence="2">
    <location>
        <begin position="377"/>
        <end position="643"/>
    </location>
</feature>
<evidence type="ECO:0000259" key="2">
    <source>
        <dbReference type="Pfam" id="PF12849"/>
    </source>
</evidence>
<dbReference type="Gene3D" id="3.40.190.10">
    <property type="entry name" value="Periplasmic binding protein-like II"/>
    <property type="match status" value="2"/>
</dbReference>
<dbReference type="AlphaFoldDB" id="A0AB37UKQ6"/>
<dbReference type="PANTHER" id="PTHR30570:SF1">
    <property type="entry name" value="PHOSPHATE-BINDING PROTEIN PSTS"/>
    <property type="match status" value="1"/>
</dbReference>
<evidence type="ECO:0000313" key="3">
    <source>
        <dbReference type="EMBL" id="RUT11987.1"/>
    </source>
</evidence>
<organism evidence="3 4">
    <name type="scientific">Chroococcidiopsis cubana SAG 39.79</name>
    <dbReference type="NCBI Taxonomy" id="388085"/>
    <lineage>
        <taxon>Bacteria</taxon>
        <taxon>Bacillati</taxon>
        <taxon>Cyanobacteriota</taxon>
        <taxon>Cyanophyceae</taxon>
        <taxon>Chroococcidiopsidales</taxon>
        <taxon>Chroococcidiopsidaceae</taxon>
        <taxon>Chroococcidiopsis</taxon>
    </lineage>
</organism>
<evidence type="ECO:0000256" key="1">
    <source>
        <dbReference type="ARBA" id="ARBA00022729"/>
    </source>
</evidence>
<protein>
    <recommendedName>
        <fullName evidence="2">PBP domain-containing protein</fullName>
    </recommendedName>
</protein>
<evidence type="ECO:0000313" key="4">
    <source>
        <dbReference type="Proteomes" id="UP000282574"/>
    </source>
</evidence>
<accession>A0AB37UKQ6</accession>
<proteinExistence type="predicted"/>
<dbReference type="InterPro" id="IPR050811">
    <property type="entry name" value="Phosphate_ABC_transporter"/>
</dbReference>
<keyword evidence="4" id="KW-1185">Reference proteome</keyword>
<dbReference type="InterPro" id="IPR024370">
    <property type="entry name" value="PBP_domain"/>
</dbReference>
<dbReference type="Proteomes" id="UP000282574">
    <property type="component" value="Unassembled WGS sequence"/>
</dbReference>
<comment type="caution">
    <text evidence="3">The sequence shown here is derived from an EMBL/GenBank/DDBJ whole genome shotgun (WGS) entry which is preliminary data.</text>
</comment>
<dbReference type="EMBL" id="RSCK01000019">
    <property type="protein sequence ID" value="RUT11987.1"/>
    <property type="molecule type" value="Genomic_DNA"/>
</dbReference>
<dbReference type="Pfam" id="PF12849">
    <property type="entry name" value="PBP_like_2"/>
    <property type="match status" value="1"/>
</dbReference>
<name>A0AB37UKQ6_9CYAN</name>
<dbReference type="PANTHER" id="PTHR30570">
    <property type="entry name" value="PERIPLASMIC PHOSPHATE BINDING COMPONENT OF PHOSPHATE ABC TRANSPORTER"/>
    <property type="match status" value="1"/>
</dbReference>
<dbReference type="RefSeq" id="WP_127023223.1">
    <property type="nucleotide sequence ID" value="NZ_RSCK01000019.1"/>
</dbReference>